<evidence type="ECO:0000259" key="3">
    <source>
        <dbReference type="Pfam" id="PF21946"/>
    </source>
</evidence>
<feature type="region of interest" description="Disordered" evidence="1">
    <location>
        <begin position="145"/>
        <end position="207"/>
    </location>
</feature>
<dbReference type="Proteomes" id="UP001165561">
    <property type="component" value="Unassembled WGS sequence"/>
</dbReference>
<sequence length="207" mass="21575">YTEEGYTGARVTFEGEPLGAIDAAGTTGDALAISRENDEYVVSGAMDMTDQGSRMNGMPASVTESLRLRVAVTFPGEVTEHNGTLDGRTVAWTPRVGERNEIFARGAVTADPGAGLPRVWLVVGALVLLALAAAVVLALRARSRGAVHAPPGGGSEDTPPGPGTSSRRDAGPEEPGPREVARRPARRRPRLGLSPSRRPPTPPGARP</sequence>
<gene>
    <name evidence="4" type="ORF">PU560_03230</name>
</gene>
<feature type="domain" description="LppM" evidence="3">
    <location>
        <begin position="1"/>
        <end position="106"/>
    </location>
</feature>
<dbReference type="EMBL" id="JARACI010000512">
    <property type="protein sequence ID" value="MDD9205480.1"/>
    <property type="molecule type" value="Genomic_DNA"/>
</dbReference>
<name>A0ABT5TWE8_9MICO</name>
<comment type="caution">
    <text evidence="4">The sequence shown here is derived from an EMBL/GenBank/DDBJ whole genome shotgun (WGS) entry which is preliminary data.</text>
</comment>
<feature type="non-terminal residue" evidence="4">
    <location>
        <position position="1"/>
    </location>
</feature>
<evidence type="ECO:0000256" key="2">
    <source>
        <dbReference type="SAM" id="Phobius"/>
    </source>
</evidence>
<keyword evidence="2" id="KW-1133">Transmembrane helix</keyword>
<evidence type="ECO:0000313" key="5">
    <source>
        <dbReference type="Proteomes" id="UP001165561"/>
    </source>
</evidence>
<evidence type="ECO:0000256" key="1">
    <source>
        <dbReference type="SAM" id="MobiDB-lite"/>
    </source>
</evidence>
<proteinExistence type="predicted"/>
<protein>
    <recommendedName>
        <fullName evidence="3">LppM domain-containing protein</fullName>
    </recommendedName>
</protein>
<dbReference type="Pfam" id="PF21946">
    <property type="entry name" value="LppM"/>
    <property type="match status" value="1"/>
</dbReference>
<keyword evidence="5" id="KW-1185">Reference proteome</keyword>
<reference evidence="4" key="1">
    <citation type="submission" date="2023-02" db="EMBL/GenBank/DDBJ databases">
        <title>Georgenia sp.10Sc9-8, isolated from a soil sample collected from the Taklamakan desert.</title>
        <authorList>
            <person name="Liu S."/>
        </authorList>
    </citation>
    <scope>NUCLEOTIDE SEQUENCE</scope>
    <source>
        <strain evidence="4">10Sc9-8</strain>
    </source>
</reference>
<keyword evidence="2" id="KW-0472">Membrane</keyword>
<feature type="compositionally biased region" description="Basic and acidic residues" evidence="1">
    <location>
        <begin position="166"/>
        <end position="182"/>
    </location>
</feature>
<evidence type="ECO:0000313" key="4">
    <source>
        <dbReference type="EMBL" id="MDD9205480.1"/>
    </source>
</evidence>
<keyword evidence="2" id="KW-0812">Transmembrane</keyword>
<organism evidence="4 5">
    <name type="scientific">Georgenia halotolerans</name>
    <dbReference type="NCBI Taxonomy" id="3028317"/>
    <lineage>
        <taxon>Bacteria</taxon>
        <taxon>Bacillati</taxon>
        <taxon>Actinomycetota</taxon>
        <taxon>Actinomycetes</taxon>
        <taxon>Micrococcales</taxon>
        <taxon>Bogoriellaceae</taxon>
        <taxon>Georgenia</taxon>
    </lineage>
</organism>
<feature type="transmembrane region" description="Helical" evidence="2">
    <location>
        <begin position="119"/>
        <end position="139"/>
    </location>
</feature>
<accession>A0ABT5TWE8</accession>
<dbReference type="InterPro" id="IPR053807">
    <property type="entry name" value="LppM"/>
</dbReference>
<feature type="compositionally biased region" description="Pro residues" evidence="1">
    <location>
        <begin position="197"/>
        <end position="207"/>
    </location>
</feature>